<evidence type="ECO:0000313" key="2">
    <source>
        <dbReference type="Proteomes" id="UP000184420"/>
    </source>
</evidence>
<evidence type="ECO:0000313" key="1">
    <source>
        <dbReference type="EMBL" id="SHL14721.1"/>
    </source>
</evidence>
<organism evidence="1 2">
    <name type="scientific">Chitinophaga jiangningensis</name>
    <dbReference type="NCBI Taxonomy" id="1419482"/>
    <lineage>
        <taxon>Bacteria</taxon>
        <taxon>Pseudomonadati</taxon>
        <taxon>Bacteroidota</taxon>
        <taxon>Chitinophagia</taxon>
        <taxon>Chitinophagales</taxon>
        <taxon>Chitinophagaceae</taxon>
        <taxon>Chitinophaga</taxon>
    </lineage>
</organism>
<dbReference type="Proteomes" id="UP000184420">
    <property type="component" value="Unassembled WGS sequence"/>
</dbReference>
<reference evidence="1 2" key="1">
    <citation type="submission" date="2016-11" db="EMBL/GenBank/DDBJ databases">
        <authorList>
            <person name="Jaros S."/>
            <person name="Januszkiewicz K."/>
            <person name="Wedrychowicz H."/>
        </authorList>
    </citation>
    <scope>NUCLEOTIDE SEQUENCE [LARGE SCALE GENOMIC DNA]</scope>
    <source>
        <strain evidence="1 2">DSM 27406</strain>
    </source>
</reference>
<dbReference type="STRING" id="1419482.SAMN05444266_102208"/>
<evidence type="ECO:0008006" key="3">
    <source>
        <dbReference type="Google" id="ProtNLM"/>
    </source>
</evidence>
<proteinExistence type="predicted"/>
<sequence>MQYKLLLTQADTTMFNWQLKVFFSSIEHLEIPKQNIILLTEIKGKPSEDFRKFERLATCHYFEDKKQRFYKPSCKPHLYGRFWEMYPACEQEYFFFAEQDMLISALPEVPLKPDTWFWSDASKFIETGKFEHVIGMQPRTSKPGGFHAIGTGVNADFWYKVEEDSIRLFEYMCKHIDVQYDRWICEMRAWIWNIWDRGFKTELSPELDFEYGKGWRRNVKLYHHLDARVFDKTKFRHTEPFEVMQRYHVPEELSVSRYINAVKDCGKNFLKKFNDA</sequence>
<keyword evidence="2" id="KW-1185">Reference proteome</keyword>
<name>A0A1M6Y900_9BACT</name>
<dbReference type="AlphaFoldDB" id="A0A1M6Y900"/>
<gene>
    <name evidence="1" type="ORF">SAMN05444266_102208</name>
</gene>
<dbReference type="OrthoDB" id="673977at2"/>
<dbReference type="EMBL" id="FRBL01000002">
    <property type="protein sequence ID" value="SHL14721.1"/>
    <property type="molecule type" value="Genomic_DNA"/>
</dbReference>
<accession>A0A1M6Y900</accession>
<protein>
    <recommendedName>
        <fullName evidence="3">DUF5672 domain-containing protein</fullName>
    </recommendedName>
</protein>
<dbReference type="RefSeq" id="WP_073078871.1">
    <property type="nucleotide sequence ID" value="NZ_FRBL01000002.1"/>
</dbReference>